<dbReference type="EMBL" id="JAUSTW010000002">
    <property type="protein sequence ID" value="MDQ0198467.1"/>
    <property type="molecule type" value="Genomic_DNA"/>
</dbReference>
<dbReference type="Proteomes" id="UP001224122">
    <property type="component" value="Unassembled WGS sequence"/>
</dbReference>
<sequence>MNVQEKKWLAIGNIRKEAVLTGKIKSFTEEKQRFYHNRFIYVQELKLQTVSKQIIVKRMTPVTKNAKIDPFTVGDVIRIYGNWDGNQFHFHDFELVSSGKNV</sequence>
<evidence type="ECO:0000313" key="2">
    <source>
        <dbReference type="Proteomes" id="UP001224122"/>
    </source>
</evidence>
<comment type="caution">
    <text evidence="1">The sequence shown here is derived from an EMBL/GenBank/DDBJ whole genome shotgun (WGS) entry which is preliminary data.</text>
</comment>
<reference evidence="1 2" key="1">
    <citation type="submission" date="2023-07" db="EMBL/GenBank/DDBJ databases">
        <title>Genomic Encyclopedia of Type Strains, Phase IV (KMG-IV): sequencing the most valuable type-strain genomes for metagenomic binning, comparative biology and taxonomic classification.</title>
        <authorList>
            <person name="Goeker M."/>
        </authorList>
    </citation>
    <scope>NUCLEOTIDE SEQUENCE [LARGE SCALE GENOMIC DNA]</scope>
    <source>
        <strain evidence="1 2">DSM 27594</strain>
    </source>
</reference>
<gene>
    <name evidence="1" type="ORF">J2S10_001608</name>
</gene>
<dbReference type="RefSeq" id="WP_307406257.1">
    <property type="nucleotide sequence ID" value="NZ_JAUSTW010000002.1"/>
</dbReference>
<name>A0ABT9XSC5_9BACI</name>
<accession>A0ABT9XSC5</accession>
<organism evidence="1 2">
    <name type="scientific">Neobacillus ginsengisoli</name>
    <dbReference type="NCBI Taxonomy" id="904295"/>
    <lineage>
        <taxon>Bacteria</taxon>
        <taxon>Bacillati</taxon>
        <taxon>Bacillota</taxon>
        <taxon>Bacilli</taxon>
        <taxon>Bacillales</taxon>
        <taxon>Bacillaceae</taxon>
        <taxon>Neobacillus</taxon>
    </lineage>
</organism>
<evidence type="ECO:0000313" key="1">
    <source>
        <dbReference type="EMBL" id="MDQ0198467.1"/>
    </source>
</evidence>
<protein>
    <recommendedName>
        <fullName evidence="3">DUF3127 domain-containing protein</fullName>
    </recommendedName>
</protein>
<proteinExistence type="predicted"/>
<evidence type="ECO:0008006" key="3">
    <source>
        <dbReference type="Google" id="ProtNLM"/>
    </source>
</evidence>
<keyword evidence="2" id="KW-1185">Reference proteome</keyword>